<dbReference type="Gramene" id="Jr09_02980_p1">
    <property type="protein sequence ID" value="cds.Jr09_02980_p1"/>
    <property type="gene ID" value="Jr09_02980"/>
</dbReference>
<dbReference type="PANTHER" id="PTHR46148:SF54">
    <property type="entry name" value="RETROTRANSPOSON-LIKE PROTEIN"/>
    <property type="match status" value="1"/>
</dbReference>
<evidence type="ECO:0000259" key="1">
    <source>
        <dbReference type="Pfam" id="PF24626"/>
    </source>
</evidence>
<reference evidence="2" key="1">
    <citation type="submission" date="2015-10" db="EMBL/GenBank/DDBJ databases">
        <authorList>
            <person name="Martinez-Garcia P.J."/>
            <person name="Crepeau M.W."/>
            <person name="Puiu D."/>
            <person name="Gonzalez-Ibeas D."/>
            <person name="Whalen J."/>
            <person name="Stevens K."/>
            <person name="Paul R."/>
            <person name="Butterfield T."/>
            <person name="Britton M."/>
            <person name="Reagan R."/>
            <person name="Chakraborty S."/>
            <person name="Walawage S.L."/>
            <person name="Vasquez-Gross H.A."/>
            <person name="Cardeno C."/>
            <person name="Famula R."/>
            <person name="Pratt K."/>
            <person name="Kuruganti S."/>
            <person name="Aradhya M.K."/>
            <person name="Leslie C.A."/>
            <person name="Dandekar A.M."/>
            <person name="Salzberg S.L."/>
            <person name="Wegrzyn J.L."/>
            <person name="Langley C.H."/>
            <person name="Neale D.B."/>
        </authorList>
    </citation>
    <scope>NUCLEOTIDE SEQUENCE</scope>
    <source>
        <tissue evidence="2">Leaves</tissue>
    </source>
</reference>
<name>A0A833THE2_JUGRE</name>
<sequence>MTVVVRKNLKLSPRYFGPFQIIQKLEKVVYKLDLPKESKIYPVFHISCLKKKIGTQVNPNPRLPTVMENGAMAPEPEKIIERRLKKRETKQALIFWFNGREPTKKMQPELMPKSCAGHIPNSWASSSEGRGCVTRPKF</sequence>
<dbReference type="EMBL" id="LIHL02000009">
    <property type="protein sequence ID" value="KAF5459856.1"/>
    <property type="molecule type" value="Genomic_DNA"/>
</dbReference>
<evidence type="ECO:0000313" key="2">
    <source>
        <dbReference type="EMBL" id="KAF5459856.1"/>
    </source>
</evidence>
<gene>
    <name evidence="2" type="ORF">F2P56_019769</name>
</gene>
<dbReference type="Proteomes" id="UP000619265">
    <property type="component" value="Unassembled WGS sequence"/>
</dbReference>
<dbReference type="Pfam" id="PF24626">
    <property type="entry name" value="SH3_Tf2-1"/>
    <property type="match status" value="1"/>
</dbReference>
<proteinExistence type="predicted"/>
<organism evidence="2 3">
    <name type="scientific">Juglans regia</name>
    <name type="common">English walnut</name>
    <dbReference type="NCBI Taxonomy" id="51240"/>
    <lineage>
        <taxon>Eukaryota</taxon>
        <taxon>Viridiplantae</taxon>
        <taxon>Streptophyta</taxon>
        <taxon>Embryophyta</taxon>
        <taxon>Tracheophyta</taxon>
        <taxon>Spermatophyta</taxon>
        <taxon>Magnoliopsida</taxon>
        <taxon>eudicotyledons</taxon>
        <taxon>Gunneridae</taxon>
        <taxon>Pentapetalae</taxon>
        <taxon>rosids</taxon>
        <taxon>fabids</taxon>
        <taxon>Fagales</taxon>
        <taxon>Juglandaceae</taxon>
        <taxon>Juglans</taxon>
    </lineage>
</organism>
<dbReference type="InterPro" id="IPR056924">
    <property type="entry name" value="SH3_Tf2-1"/>
</dbReference>
<protein>
    <recommendedName>
        <fullName evidence="1">Tf2-1-like SH3-like domain-containing protein</fullName>
    </recommendedName>
</protein>
<evidence type="ECO:0000313" key="3">
    <source>
        <dbReference type="Proteomes" id="UP000619265"/>
    </source>
</evidence>
<accession>A0A833THE2</accession>
<dbReference type="PANTHER" id="PTHR46148">
    <property type="entry name" value="CHROMO DOMAIN-CONTAINING PROTEIN"/>
    <property type="match status" value="1"/>
</dbReference>
<dbReference type="AlphaFoldDB" id="A0A833THE2"/>
<feature type="domain" description="Tf2-1-like SH3-like" evidence="1">
    <location>
        <begin position="2"/>
        <end position="52"/>
    </location>
</feature>
<reference evidence="2" key="2">
    <citation type="submission" date="2020-03" db="EMBL/GenBank/DDBJ databases">
        <title>Walnut 2.0.</title>
        <authorList>
            <person name="Marrano A."/>
            <person name="Britton M."/>
            <person name="Zimin A.V."/>
            <person name="Zaini P.A."/>
            <person name="Workman R."/>
            <person name="Puiu D."/>
            <person name="Bianco L."/>
            <person name="Allen B.J."/>
            <person name="Troggio M."/>
            <person name="Leslie C.A."/>
            <person name="Timp W."/>
            <person name="Dendekar A."/>
            <person name="Salzberg S.L."/>
            <person name="Neale D.B."/>
        </authorList>
    </citation>
    <scope>NUCLEOTIDE SEQUENCE</scope>
    <source>
        <tissue evidence="2">Leaves</tissue>
    </source>
</reference>
<comment type="caution">
    <text evidence="2">The sequence shown here is derived from an EMBL/GenBank/DDBJ whole genome shotgun (WGS) entry which is preliminary data.</text>
</comment>